<name>A0A934VM48_9BACT</name>
<dbReference type="Pfam" id="PF01551">
    <property type="entry name" value="Peptidase_M23"/>
    <property type="match status" value="1"/>
</dbReference>
<dbReference type="EMBL" id="JAENIO010000050">
    <property type="protein sequence ID" value="MBK1835369.1"/>
    <property type="molecule type" value="Genomic_DNA"/>
</dbReference>
<keyword evidence="3" id="KW-1185">Reference proteome</keyword>
<protein>
    <submittedName>
        <fullName evidence="2">M23 family metallopeptidase</fullName>
    </submittedName>
</protein>
<proteinExistence type="predicted"/>
<comment type="caution">
    <text evidence="2">The sequence shown here is derived from an EMBL/GenBank/DDBJ whole genome shotgun (WGS) entry which is preliminary data.</text>
</comment>
<evidence type="ECO:0000313" key="3">
    <source>
        <dbReference type="Proteomes" id="UP000604083"/>
    </source>
</evidence>
<dbReference type="Proteomes" id="UP000604083">
    <property type="component" value="Unassembled WGS sequence"/>
</dbReference>
<organism evidence="2 3">
    <name type="scientific">Roseibacillus ishigakijimensis</name>
    <dbReference type="NCBI Taxonomy" id="454146"/>
    <lineage>
        <taxon>Bacteria</taxon>
        <taxon>Pseudomonadati</taxon>
        <taxon>Verrucomicrobiota</taxon>
        <taxon>Verrucomicrobiia</taxon>
        <taxon>Verrucomicrobiales</taxon>
        <taxon>Verrucomicrobiaceae</taxon>
        <taxon>Roseibacillus</taxon>
    </lineage>
</organism>
<dbReference type="SUPFAM" id="SSF51261">
    <property type="entry name" value="Duplicated hybrid motif"/>
    <property type="match status" value="1"/>
</dbReference>
<dbReference type="InterPro" id="IPR050570">
    <property type="entry name" value="Cell_wall_metabolism_enzyme"/>
</dbReference>
<dbReference type="RefSeq" id="WP_200392803.1">
    <property type="nucleotide sequence ID" value="NZ_JAENIO010000050.1"/>
</dbReference>
<dbReference type="CDD" id="cd12797">
    <property type="entry name" value="M23_peptidase"/>
    <property type="match status" value="1"/>
</dbReference>
<evidence type="ECO:0000313" key="2">
    <source>
        <dbReference type="EMBL" id="MBK1835369.1"/>
    </source>
</evidence>
<feature type="domain" description="M23ase beta-sheet core" evidence="1">
    <location>
        <begin position="127"/>
        <end position="209"/>
    </location>
</feature>
<dbReference type="InterPro" id="IPR016047">
    <property type="entry name" value="M23ase_b-sheet_dom"/>
</dbReference>
<dbReference type="PANTHER" id="PTHR21666">
    <property type="entry name" value="PEPTIDASE-RELATED"/>
    <property type="match status" value="1"/>
</dbReference>
<evidence type="ECO:0000259" key="1">
    <source>
        <dbReference type="Pfam" id="PF01551"/>
    </source>
</evidence>
<accession>A0A934VM48</accession>
<dbReference type="InterPro" id="IPR011055">
    <property type="entry name" value="Dup_hybrid_motif"/>
</dbReference>
<dbReference type="AlphaFoldDB" id="A0A934VM48"/>
<sequence length="269" mass="29358">MNLRFGLTVATLLCAATFLAFSIWGPEEQAPLPIRNLRTAQDADAPDGDPRLLPAGWAIPPFDHRLALLSGIERFRVPLADRFDHPLGSAHGALTYNAQPFWAHNEARNGFHTGDDLNGIGGGNSDFGDPVHAIGNALVVYAGEPHPSWGRTLILAHRLPDGRLVQSLYSHLSEKRVTYHQTVARGQIIGKVGNAEGQYLAHLHFELLEANGAALGAGYSQFRTIRRDPSAFVREKRGAADHDLGPSVAEIFDRIRRESLPLPILPSQP</sequence>
<gene>
    <name evidence="2" type="ORF">JIN78_14970</name>
</gene>
<dbReference type="PANTHER" id="PTHR21666:SF270">
    <property type="entry name" value="MUREIN HYDROLASE ACTIVATOR ENVC"/>
    <property type="match status" value="1"/>
</dbReference>
<reference evidence="2" key="1">
    <citation type="submission" date="2021-01" db="EMBL/GenBank/DDBJ databases">
        <title>Modified the classification status of verrucomicrobia.</title>
        <authorList>
            <person name="Feng X."/>
        </authorList>
    </citation>
    <scope>NUCLEOTIDE SEQUENCE</scope>
    <source>
        <strain evidence="2">KCTC 12986</strain>
    </source>
</reference>
<dbReference type="Gene3D" id="2.70.70.10">
    <property type="entry name" value="Glucose Permease (Domain IIA)"/>
    <property type="match status" value="1"/>
</dbReference>
<dbReference type="GO" id="GO:0004222">
    <property type="term" value="F:metalloendopeptidase activity"/>
    <property type="evidence" value="ECO:0007669"/>
    <property type="project" value="TreeGrafter"/>
</dbReference>